<feature type="domain" description="KOW" evidence="5">
    <location>
        <begin position="4"/>
        <end position="31"/>
    </location>
</feature>
<evidence type="ECO:0000313" key="6">
    <source>
        <dbReference type="EMBL" id="KAJ1918115.1"/>
    </source>
</evidence>
<evidence type="ECO:0000256" key="2">
    <source>
        <dbReference type="ARBA" id="ARBA00022980"/>
    </source>
</evidence>
<dbReference type="FunFam" id="2.30.30.770:FF:000001">
    <property type="entry name" value="60S ribosomal protein L27"/>
    <property type="match status" value="1"/>
</dbReference>
<dbReference type="InterPro" id="IPR041991">
    <property type="entry name" value="Ribosomal_eL27_KOW"/>
</dbReference>
<dbReference type="AlphaFoldDB" id="A0A9W8A2B5"/>
<accession>A0A9W8A2B5</accession>
<comment type="similarity">
    <text evidence="1 4">Belongs to the eukaryotic ribosomal protein eL27 family.</text>
</comment>
<dbReference type="InterPro" id="IPR018262">
    <property type="entry name" value="Ribosomal_eL27_CS"/>
</dbReference>
<dbReference type="InterPro" id="IPR001141">
    <property type="entry name" value="Ribosomal_eL27"/>
</dbReference>
<protein>
    <recommendedName>
        <fullName evidence="4">60S ribosomal protein L27</fullName>
    </recommendedName>
</protein>
<dbReference type="InterPro" id="IPR038655">
    <property type="entry name" value="Ribosomal_eL27_sf"/>
</dbReference>
<evidence type="ECO:0000259" key="5">
    <source>
        <dbReference type="SMART" id="SM00739"/>
    </source>
</evidence>
<keyword evidence="7" id="KW-1185">Reference proteome</keyword>
<keyword evidence="3 4" id="KW-0687">Ribonucleoprotein</keyword>
<dbReference type="CDD" id="cd06090">
    <property type="entry name" value="KOW_RPL27"/>
    <property type="match status" value="1"/>
</dbReference>
<dbReference type="EMBL" id="JANBPT010000516">
    <property type="protein sequence ID" value="KAJ1918115.1"/>
    <property type="molecule type" value="Genomic_DNA"/>
</dbReference>
<dbReference type="GO" id="GO:0006412">
    <property type="term" value="P:translation"/>
    <property type="evidence" value="ECO:0007669"/>
    <property type="project" value="InterPro"/>
</dbReference>
<name>A0A9W8A2B5_9FUNG</name>
<organism evidence="6 7">
    <name type="scientific">Tieghemiomyces parasiticus</name>
    <dbReference type="NCBI Taxonomy" id="78921"/>
    <lineage>
        <taxon>Eukaryota</taxon>
        <taxon>Fungi</taxon>
        <taxon>Fungi incertae sedis</taxon>
        <taxon>Zoopagomycota</taxon>
        <taxon>Kickxellomycotina</taxon>
        <taxon>Dimargaritomycetes</taxon>
        <taxon>Dimargaritales</taxon>
        <taxon>Dimargaritaceae</taxon>
        <taxon>Tieghemiomyces</taxon>
    </lineage>
</organism>
<dbReference type="Pfam" id="PF00467">
    <property type="entry name" value="KOW"/>
    <property type="match status" value="1"/>
</dbReference>
<reference evidence="6" key="1">
    <citation type="submission" date="2022-07" db="EMBL/GenBank/DDBJ databases">
        <title>Phylogenomic reconstructions and comparative analyses of Kickxellomycotina fungi.</title>
        <authorList>
            <person name="Reynolds N.K."/>
            <person name="Stajich J.E."/>
            <person name="Barry K."/>
            <person name="Grigoriev I.V."/>
            <person name="Crous P."/>
            <person name="Smith M.E."/>
        </authorList>
    </citation>
    <scope>NUCLEOTIDE SEQUENCE</scope>
    <source>
        <strain evidence="6">RSA 861</strain>
    </source>
</reference>
<comment type="caution">
    <text evidence="6">The sequence shown here is derived from an EMBL/GenBank/DDBJ whole genome shotgun (WGS) entry which is preliminary data.</text>
</comment>
<dbReference type="InterPro" id="IPR008991">
    <property type="entry name" value="Translation_prot_SH3-like_sf"/>
</dbReference>
<dbReference type="Pfam" id="PF01777">
    <property type="entry name" value="Ribosomal_L27e"/>
    <property type="match status" value="1"/>
</dbReference>
<dbReference type="Proteomes" id="UP001150569">
    <property type="component" value="Unassembled WGS sequence"/>
</dbReference>
<evidence type="ECO:0000256" key="4">
    <source>
        <dbReference type="RuleBase" id="RU000575"/>
    </source>
</evidence>
<dbReference type="GO" id="GO:0003735">
    <property type="term" value="F:structural constituent of ribosome"/>
    <property type="evidence" value="ECO:0007669"/>
    <property type="project" value="InterPro"/>
</dbReference>
<evidence type="ECO:0000256" key="3">
    <source>
        <dbReference type="ARBA" id="ARBA00023274"/>
    </source>
</evidence>
<keyword evidence="2 4" id="KW-0689">Ribosomal protein</keyword>
<gene>
    <name evidence="6" type="primary">RPL27B</name>
    <name evidence="6" type="ORF">IWQ60_007589</name>
</gene>
<dbReference type="OrthoDB" id="2365484at2759"/>
<dbReference type="InterPro" id="IPR005824">
    <property type="entry name" value="KOW"/>
</dbReference>
<dbReference type="GO" id="GO:1990904">
    <property type="term" value="C:ribonucleoprotein complex"/>
    <property type="evidence" value="ECO:0007669"/>
    <property type="project" value="UniProtKB-KW"/>
</dbReference>
<proteinExistence type="inferred from homology"/>
<dbReference type="PROSITE" id="PS01107">
    <property type="entry name" value="RIBOSOMAL_L27E"/>
    <property type="match status" value="1"/>
</dbReference>
<sequence>MVKFIKPGKVVIVLQGRHAGKKAVIVKHFDEGTKEYPFPHAIVAGVNTSPRKVTRKMSAKKVALRSKVRPFVRVVNYNHMMPTRYGIELEELKDSIDEEKLKDPSMKVAAKKSIRESFEKRYTSGKNRWFFSKLRF</sequence>
<dbReference type="PANTHER" id="PTHR10497">
    <property type="entry name" value="60S RIBOSOMAL PROTEIN L27"/>
    <property type="match status" value="1"/>
</dbReference>
<evidence type="ECO:0000313" key="7">
    <source>
        <dbReference type="Proteomes" id="UP001150569"/>
    </source>
</evidence>
<dbReference type="GO" id="GO:0005840">
    <property type="term" value="C:ribosome"/>
    <property type="evidence" value="ECO:0007669"/>
    <property type="project" value="UniProtKB-KW"/>
</dbReference>
<dbReference type="SMART" id="SM00739">
    <property type="entry name" value="KOW"/>
    <property type="match status" value="1"/>
</dbReference>
<dbReference type="SUPFAM" id="SSF50104">
    <property type="entry name" value="Translation proteins SH3-like domain"/>
    <property type="match status" value="1"/>
</dbReference>
<dbReference type="Gene3D" id="2.30.30.770">
    <property type="match status" value="1"/>
</dbReference>
<evidence type="ECO:0000256" key="1">
    <source>
        <dbReference type="ARBA" id="ARBA00009124"/>
    </source>
</evidence>